<evidence type="ECO:0000313" key="6">
    <source>
        <dbReference type="Proteomes" id="UP001589628"/>
    </source>
</evidence>
<dbReference type="EMBL" id="JBHLZN010000001">
    <property type="protein sequence ID" value="MFB9885539.1"/>
    <property type="molecule type" value="Genomic_DNA"/>
</dbReference>
<keyword evidence="3" id="KW-0804">Transcription</keyword>
<dbReference type="InterPro" id="IPR000835">
    <property type="entry name" value="HTH_MarR-typ"/>
</dbReference>
<dbReference type="PANTHER" id="PTHR42756">
    <property type="entry name" value="TRANSCRIPTIONAL REGULATOR, MARR"/>
    <property type="match status" value="1"/>
</dbReference>
<dbReference type="SUPFAM" id="SSF46785">
    <property type="entry name" value="Winged helix' DNA-binding domain"/>
    <property type="match status" value="1"/>
</dbReference>
<keyword evidence="6" id="KW-1185">Reference proteome</keyword>
<organism evidence="5 6">
    <name type="scientific">Balneatrix alpica</name>
    <dbReference type="NCBI Taxonomy" id="75684"/>
    <lineage>
        <taxon>Bacteria</taxon>
        <taxon>Pseudomonadati</taxon>
        <taxon>Pseudomonadota</taxon>
        <taxon>Gammaproteobacteria</taxon>
        <taxon>Oceanospirillales</taxon>
        <taxon>Balneatrichaceae</taxon>
        <taxon>Balneatrix</taxon>
    </lineage>
</organism>
<accession>A0ABV5ZBN8</accession>
<evidence type="ECO:0000256" key="1">
    <source>
        <dbReference type="ARBA" id="ARBA00023015"/>
    </source>
</evidence>
<dbReference type="PROSITE" id="PS50995">
    <property type="entry name" value="HTH_MARR_2"/>
    <property type="match status" value="1"/>
</dbReference>
<evidence type="ECO:0000313" key="5">
    <source>
        <dbReference type="EMBL" id="MFB9885539.1"/>
    </source>
</evidence>
<evidence type="ECO:0000259" key="4">
    <source>
        <dbReference type="PROSITE" id="PS50995"/>
    </source>
</evidence>
<proteinExistence type="predicted"/>
<dbReference type="Gene3D" id="1.10.10.10">
    <property type="entry name" value="Winged helix-like DNA-binding domain superfamily/Winged helix DNA-binding domain"/>
    <property type="match status" value="1"/>
</dbReference>
<dbReference type="InterPro" id="IPR036388">
    <property type="entry name" value="WH-like_DNA-bd_sf"/>
</dbReference>
<evidence type="ECO:0000256" key="3">
    <source>
        <dbReference type="ARBA" id="ARBA00023163"/>
    </source>
</evidence>
<dbReference type="SMART" id="SM00347">
    <property type="entry name" value="HTH_MARR"/>
    <property type="match status" value="1"/>
</dbReference>
<keyword evidence="1" id="KW-0805">Transcription regulation</keyword>
<comment type="caution">
    <text evidence="5">The sequence shown here is derived from an EMBL/GenBank/DDBJ whole genome shotgun (WGS) entry which is preliminary data.</text>
</comment>
<dbReference type="Proteomes" id="UP001589628">
    <property type="component" value="Unassembled WGS sequence"/>
</dbReference>
<gene>
    <name evidence="5" type="ORF">ACFFLH_03845</name>
</gene>
<reference evidence="5 6" key="1">
    <citation type="submission" date="2024-09" db="EMBL/GenBank/DDBJ databases">
        <authorList>
            <person name="Sun Q."/>
            <person name="Mori K."/>
        </authorList>
    </citation>
    <scope>NUCLEOTIDE SEQUENCE [LARGE SCALE GENOMIC DNA]</scope>
    <source>
        <strain evidence="5 6">ATCC 51285</strain>
    </source>
</reference>
<dbReference type="InterPro" id="IPR036390">
    <property type="entry name" value="WH_DNA-bd_sf"/>
</dbReference>
<protein>
    <submittedName>
        <fullName evidence="5">MarR family winged helix-turn-helix transcriptional regulator</fullName>
    </submittedName>
</protein>
<dbReference type="Pfam" id="PF12802">
    <property type="entry name" value="MarR_2"/>
    <property type="match status" value="1"/>
</dbReference>
<keyword evidence="2" id="KW-0238">DNA-binding</keyword>
<sequence>MSESQQAAVLFLPEFLPYKLNQLSVRISQALSAVYSREFDLSIPEWRIIATLGASSQPLSAKMIGQLTWMDKAKVSRALATLVEKGWIDREREEDDQRQSRIVLSQAGEDLYERLVPKALEWEAQLLEGMSATDYRDLQRLLKTLEQKVQQLEQQYPS</sequence>
<feature type="domain" description="HTH marR-type" evidence="4">
    <location>
        <begin position="13"/>
        <end position="147"/>
    </location>
</feature>
<dbReference type="PANTHER" id="PTHR42756:SF1">
    <property type="entry name" value="TRANSCRIPTIONAL REPRESSOR OF EMRAB OPERON"/>
    <property type="match status" value="1"/>
</dbReference>
<dbReference type="RefSeq" id="WP_027313632.1">
    <property type="nucleotide sequence ID" value="NZ_JAUESS010000017.1"/>
</dbReference>
<evidence type="ECO:0000256" key="2">
    <source>
        <dbReference type="ARBA" id="ARBA00023125"/>
    </source>
</evidence>
<name>A0ABV5ZBN8_9GAMM</name>